<dbReference type="SUPFAM" id="SSF53254">
    <property type="entry name" value="Phosphoglycerate mutase-like"/>
    <property type="match status" value="1"/>
</dbReference>
<comment type="caution">
    <text evidence="1">The sequence shown here is derived from an EMBL/GenBank/DDBJ whole genome shotgun (WGS) entry which is preliminary data.</text>
</comment>
<organism evidence="1 2">
    <name type="scientific">Pseudodonghicola flavimaris</name>
    <dbReference type="NCBI Taxonomy" id="3050036"/>
    <lineage>
        <taxon>Bacteria</taxon>
        <taxon>Pseudomonadati</taxon>
        <taxon>Pseudomonadota</taxon>
        <taxon>Alphaproteobacteria</taxon>
        <taxon>Rhodobacterales</taxon>
        <taxon>Paracoccaceae</taxon>
        <taxon>Pseudodonghicola</taxon>
    </lineage>
</organism>
<proteinExistence type="predicted"/>
<dbReference type="InterPro" id="IPR029033">
    <property type="entry name" value="His_PPase_superfam"/>
</dbReference>
<dbReference type="InterPro" id="IPR013078">
    <property type="entry name" value="His_Pase_superF_clade-1"/>
</dbReference>
<dbReference type="PANTHER" id="PTHR48100:SF1">
    <property type="entry name" value="HISTIDINE PHOSPHATASE FAMILY PROTEIN-RELATED"/>
    <property type="match status" value="1"/>
</dbReference>
<accession>A0ABT7F0W4</accession>
<dbReference type="CDD" id="cd07067">
    <property type="entry name" value="HP_PGM_like"/>
    <property type="match status" value="1"/>
</dbReference>
<sequence length="218" mass="23448">MTREYRQHVYRPPAGAADLLLIRHGESMPARPGESFPMKDGHGDPALHENGQAQARAVGARLAAEPIAAIYVTTLQRTHQTAAPLAERLGVTPVIEADLREVHLGDWDGGLYRIKAAENDPAFERARLNREWGEIPGAETTAELHARVRRGLLRIATAHADQLVAVVVHGGVIGAAMAMAAQSDAFAFNGAANGSISRLVIRGEEMTVRGYNDCAHLS</sequence>
<dbReference type="EC" id="3.1.3.-" evidence="1"/>
<dbReference type="Gene3D" id="3.40.50.1240">
    <property type="entry name" value="Phosphoglycerate mutase-like"/>
    <property type="match status" value="1"/>
</dbReference>
<keyword evidence="1" id="KW-0378">Hydrolase</keyword>
<name>A0ABT7F0W4_9RHOB</name>
<dbReference type="EMBL" id="JASNJD010000007">
    <property type="protein sequence ID" value="MDK3018251.1"/>
    <property type="molecule type" value="Genomic_DNA"/>
</dbReference>
<protein>
    <submittedName>
        <fullName evidence="1">Histidine phosphatase family protein</fullName>
        <ecNumber evidence="1">3.1.3.-</ecNumber>
    </submittedName>
</protein>
<reference evidence="1 2" key="1">
    <citation type="submission" date="2023-05" db="EMBL/GenBank/DDBJ databases">
        <title>Pseudodonghicola sp. nov.</title>
        <authorList>
            <person name="Huang J."/>
        </authorList>
    </citation>
    <scope>NUCLEOTIDE SEQUENCE [LARGE SCALE GENOMIC DNA]</scope>
    <source>
        <strain evidence="1 2">IC7</strain>
    </source>
</reference>
<dbReference type="RefSeq" id="WP_284481067.1">
    <property type="nucleotide sequence ID" value="NZ_JASNJD010000007.1"/>
</dbReference>
<dbReference type="InterPro" id="IPR050275">
    <property type="entry name" value="PGM_Phosphatase"/>
</dbReference>
<evidence type="ECO:0000313" key="2">
    <source>
        <dbReference type="Proteomes" id="UP001243757"/>
    </source>
</evidence>
<evidence type="ECO:0000313" key="1">
    <source>
        <dbReference type="EMBL" id="MDK3018251.1"/>
    </source>
</evidence>
<dbReference type="SMART" id="SM00855">
    <property type="entry name" value="PGAM"/>
    <property type="match status" value="1"/>
</dbReference>
<gene>
    <name evidence="1" type="ORF">QO033_11235</name>
</gene>
<dbReference type="GO" id="GO:0016787">
    <property type="term" value="F:hydrolase activity"/>
    <property type="evidence" value="ECO:0007669"/>
    <property type="project" value="UniProtKB-KW"/>
</dbReference>
<dbReference type="Proteomes" id="UP001243757">
    <property type="component" value="Unassembled WGS sequence"/>
</dbReference>
<dbReference type="PANTHER" id="PTHR48100">
    <property type="entry name" value="BROAD-SPECIFICITY PHOSPHATASE YOR283W-RELATED"/>
    <property type="match status" value="1"/>
</dbReference>
<dbReference type="Pfam" id="PF00300">
    <property type="entry name" value="His_Phos_1"/>
    <property type="match status" value="1"/>
</dbReference>
<keyword evidence="2" id="KW-1185">Reference proteome</keyword>